<dbReference type="InterPro" id="IPR051016">
    <property type="entry name" value="Diverse_Substrate_AcTransf"/>
</dbReference>
<dbReference type="AlphaFoldDB" id="A0A545UB24"/>
<dbReference type="Proteomes" id="UP000315439">
    <property type="component" value="Unassembled WGS sequence"/>
</dbReference>
<reference evidence="5 6" key="1">
    <citation type="submission" date="2019-07" db="EMBL/GenBank/DDBJ databases">
        <title>Draft genome for Aliikangiella sp. M105.</title>
        <authorList>
            <person name="Wang G."/>
        </authorList>
    </citation>
    <scope>NUCLEOTIDE SEQUENCE [LARGE SCALE GENOMIC DNA]</scope>
    <source>
        <strain evidence="5 6">M105</strain>
    </source>
</reference>
<dbReference type="SUPFAM" id="SSF55729">
    <property type="entry name" value="Acyl-CoA N-acyltransferases (Nat)"/>
    <property type="match status" value="1"/>
</dbReference>
<dbReference type="Gene3D" id="3.40.630.30">
    <property type="match status" value="1"/>
</dbReference>
<comment type="similarity">
    <text evidence="1">Belongs to the acetyltransferase family.</text>
</comment>
<dbReference type="OrthoDB" id="9792929at2"/>
<sequence length="155" mass="17876">MEIVAAQIENADLIFEYIKALAVEEALPYQVSVTLEDLKINLLSEDARAEAVLLKSGNRFFGFATFYETFSTTTGKKGIHLDDLYIEPEFRSKGYGKELMNYLTRLAKSRGYARFEWWCMKSNHNAIRFYESLGANNLEDLCIFRMDKSTIDRAE</sequence>
<dbReference type="PROSITE" id="PS51186">
    <property type="entry name" value="GNAT"/>
    <property type="match status" value="1"/>
</dbReference>
<name>A0A545UB24_9GAMM</name>
<dbReference type="Pfam" id="PF00583">
    <property type="entry name" value="Acetyltransf_1"/>
    <property type="match status" value="1"/>
</dbReference>
<keyword evidence="3" id="KW-0012">Acyltransferase</keyword>
<dbReference type="EMBL" id="VIKS01000010">
    <property type="protein sequence ID" value="TQV86657.1"/>
    <property type="molecule type" value="Genomic_DNA"/>
</dbReference>
<evidence type="ECO:0000259" key="4">
    <source>
        <dbReference type="PROSITE" id="PS51186"/>
    </source>
</evidence>
<evidence type="ECO:0000256" key="1">
    <source>
        <dbReference type="ARBA" id="ARBA00008694"/>
    </source>
</evidence>
<dbReference type="InterPro" id="IPR016181">
    <property type="entry name" value="Acyl_CoA_acyltransferase"/>
</dbReference>
<dbReference type="CDD" id="cd04301">
    <property type="entry name" value="NAT_SF"/>
    <property type="match status" value="1"/>
</dbReference>
<gene>
    <name evidence="5" type="ORF">FLL46_17340</name>
</gene>
<keyword evidence="2 5" id="KW-0808">Transferase</keyword>
<evidence type="ECO:0000313" key="5">
    <source>
        <dbReference type="EMBL" id="TQV86657.1"/>
    </source>
</evidence>
<dbReference type="FunFam" id="3.40.630.30:FF:000064">
    <property type="entry name" value="GNAT family acetyltransferase"/>
    <property type="match status" value="1"/>
</dbReference>
<organism evidence="5 6">
    <name type="scientific">Aliikangiella coralliicola</name>
    <dbReference type="NCBI Taxonomy" id="2592383"/>
    <lineage>
        <taxon>Bacteria</taxon>
        <taxon>Pseudomonadati</taxon>
        <taxon>Pseudomonadota</taxon>
        <taxon>Gammaproteobacteria</taxon>
        <taxon>Oceanospirillales</taxon>
        <taxon>Pleioneaceae</taxon>
        <taxon>Aliikangiella</taxon>
    </lineage>
</organism>
<feature type="domain" description="N-acetyltransferase" evidence="4">
    <location>
        <begin position="1"/>
        <end position="151"/>
    </location>
</feature>
<keyword evidence="6" id="KW-1185">Reference proteome</keyword>
<comment type="caution">
    <text evidence="5">The sequence shown here is derived from an EMBL/GenBank/DDBJ whole genome shotgun (WGS) entry which is preliminary data.</text>
</comment>
<evidence type="ECO:0000256" key="3">
    <source>
        <dbReference type="ARBA" id="ARBA00023315"/>
    </source>
</evidence>
<dbReference type="InterPro" id="IPR000182">
    <property type="entry name" value="GNAT_dom"/>
</dbReference>
<dbReference type="PANTHER" id="PTHR10545">
    <property type="entry name" value="DIAMINE N-ACETYLTRANSFERASE"/>
    <property type="match status" value="1"/>
</dbReference>
<dbReference type="GO" id="GO:0008080">
    <property type="term" value="F:N-acetyltransferase activity"/>
    <property type="evidence" value="ECO:0007669"/>
    <property type="project" value="TreeGrafter"/>
</dbReference>
<dbReference type="RefSeq" id="WP_142932582.1">
    <property type="nucleotide sequence ID" value="NZ_ML660166.1"/>
</dbReference>
<protein>
    <submittedName>
        <fullName evidence="5">GNAT family N-acetyltransferase</fullName>
    </submittedName>
</protein>
<dbReference type="PANTHER" id="PTHR10545:SF29">
    <property type="entry name" value="GH14572P-RELATED"/>
    <property type="match status" value="1"/>
</dbReference>
<accession>A0A545UB24</accession>
<evidence type="ECO:0000313" key="6">
    <source>
        <dbReference type="Proteomes" id="UP000315439"/>
    </source>
</evidence>
<proteinExistence type="inferred from homology"/>
<evidence type="ECO:0000256" key="2">
    <source>
        <dbReference type="ARBA" id="ARBA00022679"/>
    </source>
</evidence>